<proteinExistence type="inferred from homology"/>
<dbReference type="Gene3D" id="3.40.50.1100">
    <property type="match status" value="2"/>
</dbReference>
<keyword evidence="3" id="KW-0663">Pyridoxal phosphate</keyword>
<dbReference type="EMBL" id="JBHUMB010000014">
    <property type="protein sequence ID" value="MFD2744375.1"/>
    <property type="molecule type" value="Genomic_DNA"/>
</dbReference>
<evidence type="ECO:0000256" key="2">
    <source>
        <dbReference type="ARBA" id="ARBA00008639"/>
    </source>
</evidence>
<evidence type="ECO:0000256" key="3">
    <source>
        <dbReference type="ARBA" id="ARBA00022898"/>
    </source>
</evidence>
<dbReference type="PANTHER" id="PTHR43780:SF2">
    <property type="entry name" value="1-AMINOCYCLOPROPANE-1-CARBOXYLATE DEAMINASE-RELATED"/>
    <property type="match status" value="1"/>
</dbReference>
<keyword evidence="6" id="KW-1185">Reference proteome</keyword>
<dbReference type="PIRSF" id="PIRSF006278">
    <property type="entry name" value="ACCD_DCysDesulf"/>
    <property type="match status" value="1"/>
</dbReference>
<organism evidence="5 6">
    <name type="scientific">Sphingobacterium populi</name>
    <dbReference type="NCBI Taxonomy" id="1812824"/>
    <lineage>
        <taxon>Bacteria</taxon>
        <taxon>Pseudomonadati</taxon>
        <taxon>Bacteroidota</taxon>
        <taxon>Sphingobacteriia</taxon>
        <taxon>Sphingobacteriales</taxon>
        <taxon>Sphingobacteriaceae</taxon>
        <taxon>Sphingobacterium</taxon>
    </lineage>
</organism>
<protein>
    <submittedName>
        <fullName evidence="5">1-aminocyclopropane-1-carboxylate deaminase/D-cysteine desulfhydrase</fullName>
    </submittedName>
</protein>
<evidence type="ECO:0000313" key="5">
    <source>
        <dbReference type="EMBL" id="MFD2744375.1"/>
    </source>
</evidence>
<reference evidence="6" key="1">
    <citation type="journal article" date="2019" name="Int. J. Syst. Evol. Microbiol.">
        <title>The Global Catalogue of Microorganisms (GCM) 10K type strain sequencing project: providing services to taxonomists for standard genome sequencing and annotation.</title>
        <authorList>
            <consortium name="The Broad Institute Genomics Platform"/>
            <consortium name="The Broad Institute Genome Sequencing Center for Infectious Disease"/>
            <person name="Wu L."/>
            <person name="Ma J."/>
        </authorList>
    </citation>
    <scope>NUCLEOTIDE SEQUENCE [LARGE SCALE GENOMIC DNA]</scope>
    <source>
        <strain evidence="6">KCTC 42247</strain>
    </source>
</reference>
<dbReference type="PANTHER" id="PTHR43780">
    <property type="entry name" value="1-AMINOCYCLOPROPANE-1-CARBOXYLATE DEAMINASE-RELATED"/>
    <property type="match status" value="1"/>
</dbReference>
<dbReference type="Pfam" id="PF00291">
    <property type="entry name" value="PALP"/>
    <property type="match status" value="1"/>
</dbReference>
<feature type="domain" description="Tryptophan synthase beta chain-like PALP" evidence="4">
    <location>
        <begin position="13"/>
        <end position="282"/>
    </location>
</feature>
<evidence type="ECO:0000256" key="1">
    <source>
        <dbReference type="ARBA" id="ARBA00001933"/>
    </source>
</evidence>
<comment type="cofactor">
    <cofactor evidence="1">
        <name>pyridoxal 5'-phosphate</name>
        <dbReference type="ChEBI" id="CHEBI:597326"/>
    </cofactor>
</comment>
<gene>
    <name evidence="5" type="ORF">ACFSQ6_13335</name>
</gene>
<dbReference type="RefSeq" id="WP_066751640.1">
    <property type="nucleotide sequence ID" value="NZ_JBHUMB010000014.1"/>
</dbReference>
<dbReference type="SUPFAM" id="SSF53686">
    <property type="entry name" value="Tryptophan synthase beta subunit-like PLP-dependent enzymes"/>
    <property type="match status" value="1"/>
</dbReference>
<name>A0ABW5UGF6_9SPHI</name>
<dbReference type="InterPro" id="IPR001926">
    <property type="entry name" value="TrpB-like_PALP"/>
</dbReference>
<comment type="caution">
    <text evidence="5">The sequence shown here is derived from an EMBL/GenBank/DDBJ whole genome shotgun (WGS) entry which is preliminary data.</text>
</comment>
<comment type="similarity">
    <text evidence="2">Belongs to the ACC deaminase/D-cysteine desulfhydrase family.</text>
</comment>
<dbReference type="InterPro" id="IPR027278">
    <property type="entry name" value="ACCD_DCysDesulf"/>
</dbReference>
<dbReference type="Proteomes" id="UP001597418">
    <property type="component" value="Unassembled WGS sequence"/>
</dbReference>
<evidence type="ECO:0000313" key="6">
    <source>
        <dbReference type="Proteomes" id="UP001597418"/>
    </source>
</evidence>
<dbReference type="InterPro" id="IPR036052">
    <property type="entry name" value="TrpB-like_PALP_sf"/>
</dbReference>
<accession>A0ABW5UGF6</accession>
<evidence type="ECO:0000259" key="4">
    <source>
        <dbReference type="Pfam" id="PF00291"/>
    </source>
</evidence>
<sequence length="294" mass="33072">MSLDFHFNSPVEVLDLPLLREHQVHVSVKRDDLIHPFISGNKWRKLKYVLTRAREEHKHTLVTFGGAWSNHLLATACAGARFGFKTYGFVRGEAVSNPILTMCRLYGMDLQFVDRTRYRDKKTIFDQNFLEQEAVYIDEGGFGQAATLGCEEIVHELPQHFDHIFVASGTGTTVSGVASAIINHNLSTKVHSVPVLKGGDFLKSDIRTLGVDPDMICFHTEYHFGGYAKYTAELLAFIKDFVQSTGIMIEPIYTGKSFYALMDLISKNYFATGDRILIIHTGGLTGFLGMYDKF</sequence>